<dbReference type="AlphaFoldDB" id="A0A8J9Y980"/>
<dbReference type="InterPro" id="IPR007529">
    <property type="entry name" value="Znf_HIT"/>
</dbReference>
<evidence type="ECO:0000256" key="2">
    <source>
        <dbReference type="ARBA" id="ARBA00022723"/>
    </source>
</evidence>
<accession>A0A8J9Y980</accession>
<keyword evidence="1" id="KW-0597">Phosphoprotein</keyword>
<keyword evidence="4" id="KW-0862">Zinc</keyword>
<dbReference type="GO" id="GO:0008270">
    <property type="term" value="F:zinc ion binding"/>
    <property type="evidence" value="ECO:0007669"/>
    <property type="project" value="UniProtKB-UniRule"/>
</dbReference>
<name>A0A8J9Y980_9NEOP</name>
<comment type="similarity">
    <text evidence="6">Belongs to the BCD1 family.</text>
</comment>
<evidence type="ECO:0000256" key="6">
    <source>
        <dbReference type="ARBA" id="ARBA00049654"/>
    </source>
</evidence>
<dbReference type="PROSITE" id="PS51083">
    <property type="entry name" value="ZF_HIT"/>
    <property type="match status" value="1"/>
</dbReference>
<evidence type="ECO:0000256" key="3">
    <source>
        <dbReference type="ARBA" id="ARBA00022771"/>
    </source>
</evidence>
<keyword evidence="2" id="KW-0479">Metal-binding</keyword>
<feature type="compositionally biased region" description="Basic and acidic residues" evidence="8">
    <location>
        <begin position="273"/>
        <end position="285"/>
    </location>
</feature>
<dbReference type="GO" id="GO:0000492">
    <property type="term" value="P:box C/D snoRNP assembly"/>
    <property type="evidence" value="ECO:0007669"/>
    <property type="project" value="TreeGrafter"/>
</dbReference>
<keyword evidence="11" id="KW-1185">Reference proteome</keyword>
<dbReference type="InterPro" id="IPR051639">
    <property type="entry name" value="BCD1"/>
</dbReference>
<dbReference type="EMBL" id="OV170223">
    <property type="protein sequence ID" value="CAH0722114.1"/>
    <property type="molecule type" value="Genomic_DNA"/>
</dbReference>
<feature type="region of interest" description="Disordered" evidence="8">
    <location>
        <begin position="273"/>
        <end position="372"/>
    </location>
</feature>
<evidence type="ECO:0000313" key="11">
    <source>
        <dbReference type="Proteomes" id="UP000838878"/>
    </source>
</evidence>
<dbReference type="GO" id="GO:0005634">
    <property type="term" value="C:nucleus"/>
    <property type="evidence" value="ECO:0007669"/>
    <property type="project" value="TreeGrafter"/>
</dbReference>
<dbReference type="PANTHER" id="PTHR13483:SF3">
    <property type="entry name" value="BOX C_D SNORNA PROTEIN 1"/>
    <property type="match status" value="1"/>
</dbReference>
<reference evidence="10" key="1">
    <citation type="submission" date="2021-12" db="EMBL/GenBank/DDBJ databases">
        <authorList>
            <person name="Martin H S."/>
        </authorList>
    </citation>
    <scope>NUCLEOTIDE SEQUENCE</scope>
</reference>
<evidence type="ECO:0000313" key="10">
    <source>
        <dbReference type="EMBL" id="CAH0722114.1"/>
    </source>
</evidence>
<keyword evidence="3 7" id="KW-0863">Zinc-finger</keyword>
<feature type="compositionally biased region" description="Basic and acidic residues" evidence="8">
    <location>
        <begin position="328"/>
        <end position="344"/>
    </location>
</feature>
<dbReference type="InterPro" id="IPR057721">
    <property type="entry name" value="BCD1_alpha/beta"/>
</dbReference>
<evidence type="ECO:0000256" key="1">
    <source>
        <dbReference type="ARBA" id="ARBA00022553"/>
    </source>
</evidence>
<evidence type="ECO:0000256" key="8">
    <source>
        <dbReference type="SAM" id="MobiDB-lite"/>
    </source>
</evidence>
<gene>
    <name evidence="10" type="ORF">BINO364_LOCUS8126</name>
</gene>
<feature type="compositionally biased region" description="Basic and acidic residues" evidence="8">
    <location>
        <begin position="305"/>
        <end position="316"/>
    </location>
</feature>
<sequence length="372" mass="43287">MSSTSDSDSDCKKNIPPRLGPCEVCGSKMAIYTCPKCEVKTCSVSCVRIHKEELDCNGVRDRTKFIRMEDFTDTDLLSDYRLLEECARFVYSVKRNEKKRFTRIDKELPTHLYKLKMAARKRGTVLQFLTQHFSRHSLNTTKYHFKTNVIYWRVEWIFPNVDSNPLKFVDERCPEQKKLSHLLDKYLNPDAPPFDGSKDLVYYKSVGFSGVKVLLKAEKLRSSSKKFFELDTTESLAENLSGKCILEFPIIFIVLKDHAYNFEIITRDDDFEYKTNDNKKDESKTVENSTKNNENKPTDNVVTGSEKRPHIDDSNQQKRHKTLTEIIAEEKKMEIEKEIKEDKKKRPKNLLFTTGYSSEESISSGSENEDEK</sequence>
<dbReference type="OrthoDB" id="272357at2759"/>
<dbReference type="Proteomes" id="UP000838878">
    <property type="component" value="Chromosome 3"/>
</dbReference>
<dbReference type="GO" id="GO:0070761">
    <property type="term" value="C:pre-snoRNP complex"/>
    <property type="evidence" value="ECO:0007669"/>
    <property type="project" value="TreeGrafter"/>
</dbReference>
<dbReference type="Pfam" id="PF25790">
    <property type="entry name" value="BCD1"/>
    <property type="match status" value="1"/>
</dbReference>
<feature type="non-terminal residue" evidence="10">
    <location>
        <position position="372"/>
    </location>
</feature>
<dbReference type="Gene3D" id="3.30.60.190">
    <property type="match status" value="1"/>
</dbReference>
<dbReference type="SUPFAM" id="SSF144232">
    <property type="entry name" value="HIT/MYND zinc finger-like"/>
    <property type="match status" value="1"/>
</dbReference>
<protein>
    <recommendedName>
        <fullName evidence="9">HIT-type domain-containing protein</fullName>
    </recommendedName>
</protein>
<dbReference type="GO" id="GO:0048254">
    <property type="term" value="P:snoRNA localization"/>
    <property type="evidence" value="ECO:0007669"/>
    <property type="project" value="TreeGrafter"/>
</dbReference>
<feature type="compositionally biased region" description="Low complexity" evidence="8">
    <location>
        <begin position="357"/>
        <end position="366"/>
    </location>
</feature>
<comment type="function">
    <text evidence="5">Required for box C/D snoRNAs accumulation involved in snoRNA processing, snoRNA transport to the nucleolus and ribosome biogenesis.</text>
</comment>
<evidence type="ECO:0000259" key="9">
    <source>
        <dbReference type="PROSITE" id="PS51083"/>
    </source>
</evidence>
<dbReference type="CDD" id="cd23023">
    <property type="entry name" value="zf-HIT_BCD1"/>
    <property type="match status" value="1"/>
</dbReference>
<dbReference type="PANTHER" id="PTHR13483">
    <property type="entry name" value="BOX C_D SNORNA PROTEIN 1-RELATED"/>
    <property type="match status" value="1"/>
</dbReference>
<evidence type="ECO:0000256" key="7">
    <source>
        <dbReference type="PROSITE-ProRule" id="PRU00453"/>
    </source>
</evidence>
<dbReference type="Pfam" id="PF04438">
    <property type="entry name" value="zf-HIT"/>
    <property type="match status" value="1"/>
</dbReference>
<evidence type="ECO:0000256" key="5">
    <source>
        <dbReference type="ARBA" id="ARBA00049598"/>
    </source>
</evidence>
<feature type="domain" description="HIT-type" evidence="9">
    <location>
        <begin position="22"/>
        <end position="56"/>
    </location>
</feature>
<evidence type="ECO:0000256" key="4">
    <source>
        <dbReference type="ARBA" id="ARBA00022833"/>
    </source>
</evidence>
<proteinExistence type="inferred from homology"/>
<organism evidence="10 11">
    <name type="scientific">Brenthis ino</name>
    <name type="common">lesser marbled fritillary</name>
    <dbReference type="NCBI Taxonomy" id="405034"/>
    <lineage>
        <taxon>Eukaryota</taxon>
        <taxon>Metazoa</taxon>
        <taxon>Ecdysozoa</taxon>
        <taxon>Arthropoda</taxon>
        <taxon>Hexapoda</taxon>
        <taxon>Insecta</taxon>
        <taxon>Pterygota</taxon>
        <taxon>Neoptera</taxon>
        <taxon>Endopterygota</taxon>
        <taxon>Lepidoptera</taxon>
        <taxon>Glossata</taxon>
        <taxon>Ditrysia</taxon>
        <taxon>Papilionoidea</taxon>
        <taxon>Nymphalidae</taxon>
        <taxon>Heliconiinae</taxon>
        <taxon>Argynnini</taxon>
        <taxon>Brenthis</taxon>
    </lineage>
</organism>
<dbReference type="GO" id="GO:0000463">
    <property type="term" value="P:maturation of LSU-rRNA from tricistronic rRNA transcript (SSU-rRNA, 5.8S rRNA, LSU-rRNA)"/>
    <property type="evidence" value="ECO:0007669"/>
    <property type="project" value="TreeGrafter"/>
</dbReference>